<dbReference type="Proteomes" id="UP000201169">
    <property type="component" value="Chromosome"/>
</dbReference>
<dbReference type="Pfam" id="PF03171">
    <property type="entry name" value="2OG-FeII_Oxy"/>
    <property type="match status" value="1"/>
</dbReference>
<dbReference type="InterPro" id="IPR044861">
    <property type="entry name" value="IPNS-like_FE2OG_OXY"/>
</dbReference>
<dbReference type="KEGG" id="cavi:CAV_1475"/>
<dbReference type="PANTHER" id="PTHR10209">
    <property type="entry name" value="OXIDOREDUCTASE, 2OG-FE II OXYGENASE FAMILY PROTEIN"/>
    <property type="match status" value="1"/>
</dbReference>
<dbReference type="EMBL" id="CP022347">
    <property type="protein sequence ID" value="ASQ31085.1"/>
    <property type="molecule type" value="Genomic_DNA"/>
</dbReference>
<evidence type="ECO:0000259" key="6">
    <source>
        <dbReference type="PROSITE" id="PS51471"/>
    </source>
</evidence>
<comment type="similarity">
    <text evidence="1 5">Belongs to the iron/ascorbate-dependent oxidoreductase family.</text>
</comment>
<dbReference type="AlphaFoldDB" id="A0A222MYZ0"/>
<protein>
    <submittedName>
        <fullName evidence="7">Isopenicillin N synthase-related dioxygenase</fullName>
    </submittedName>
</protein>
<evidence type="ECO:0000256" key="4">
    <source>
        <dbReference type="ARBA" id="ARBA00023004"/>
    </source>
</evidence>
<feature type="domain" description="Fe2OG dioxygenase" evidence="6">
    <location>
        <begin position="170"/>
        <end position="267"/>
    </location>
</feature>
<evidence type="ECO:0000256" key="5">
    <source>
        <dbReference type="RuleBase" id="RU003682"/>
    </source>
</evidence>
<dbReference type="PANTHER" id="PTHR10209:SF885">
    <property type="entry name" value="2OG-FE(II) OXYGENASE FAMILY, PUTATIVE (AFU_ORTHOLOGUE AFUA_2G00750)-RELATED"/>
    <property type="match status" value="1"/>
</dbReference>
<evidence type="ECO:0000313" key="7">
    <source>
        <dbReference type="EMBL" id="ASQ31085.1"/>
    </source>
</evidence>
<dbReference type="Pfam" id="PF14226">
    <property type="entry name" value="DIOX_N"/>
    <property type="match status" value="1"/>
</dbReference>
<proteinExistence type="inferred from homology"/>
<evidence type="ECO:0000256" key="3">
    <source>
        <dbReference type="ARBA" id="ARBA00023002"/>
    </source>
</evidence>
<evidence type="ECO:0000256" key="1">
    <source>
        <dbReference type="ARBA" id="ARBA00008056"/>
    </source>
</evidence>
<evidence type="ECO:0000313" key="8">
    <source>
        <dbReference type="Proteomes" id="UP000201169"/>
    </source>
</evidence>
<organism evidence="7 8">
    <name type="scientific">Campylobacter avium LMG 24591</name>
    <dbReference type="NCBI Taxonomy" id="522484"/>
    <lineage>
        <taxon>Bacteria</taxon>
        <taxon>Pseudomonadati</taxon>
        <taxon>Campylobacterota</taxon>
        <taxon>Epsilonproteobacteria</taxon>
        <taxon>Campylobacterales</taxon>
        <taxon>Campylobacteraceae</taxon>
        <taxon>Campylobacter</taxon>
    </lineage>
</organism>
<sequence>MTLPILYLDDFEKNQEQFLKDLRNIVSTIGFFYLKNHGIDEKLSKKLFTLSKDFFALSSKQKEEISMIHSPQFRGYSSEGGEYTAGAKDYREQIDIGTEREALKWDLSSPLWQRLEGPNLWPKQVPELKDTFLKWHEQTQNACLKLLRAFAKALNLDDADAFSKLYGRNSYEHCKLLRYPAQSGESNQGVGSHKDGGLITFVLQEEQSGLQALINGKWLDVPPLKGSVVVNIGEFLELATNGYLKATIHRVNLSPKERFSIAYFLGVQLDKDIPIFDIGELAKESSGVDTDPKNPLLRNVAQNYFKRMIRSHPDVAKAHHSDLIEKFSFA</sequence>
<dbReference type="PROSITE" id="PS51471">
    <property type="entry name" value="FE2OG_OXY"/>
    <property type="match status" value="1"/>
</dbReference>
<evidence type="ECO:0000256" key="2">
    <source>
        <dbReference type="ARBA" id="ARBA00022723"/>
    </source>
</evidence>
<dbReference type="InterPro" id="IPR027443">
    <property type="entry name" value="IPNS-like_sf"/>
</dbReference>
<dbReference type="SUPFAM" id="SSF51197">
    <property type="entry name" value="Clavaminate synthase-like"/>
    <property type="match status" value="1"/>
</dbReference>
<keyword evidence="4 5" id="KW-0408">Iron</keyword>
<dbReference type="GO" id="GO:0051213">
    <property type="term" value="F:dioxygenase activity"/>
    <property type="evidence" value="ECO:0007669"/>
    <property type="project" value="UniProtKB-KW"/>
</dbReference>
<accession>A0A222MYZ0</accession>
<name>A0A222MYZ0_9BACT</name>
<keyword evidence="3 5" id="KW-0560">Oxidoreductase</keyword>
<dbReference type="PRINTS" id="PR00682">
    <property type="entry name" value="IPNSYNTHASE"/>
</dbReference>
<gene>
    <name evidence="7" type="ORF">CAV_1475</name>
</gene>
<keyword evidence="2 5" id="KW-0479">Metal-binding</keyword>
<dbReference type="RefSeq" id="WP_094325896.1">
    <property type="nucleotide sequence ID" value="NZ_CP022347.1"/>
</dbReference>
<reference evidence="7 8" key="1">
    <citation type="submission" date="2017-07" db="EMBL/GenBank/DDBJ databases">
        <title>Analysis of two Campylobacter avium genomes and identification of a novel hippuricase gene.</title>
        <authorList>
            <person name="Miller W.G."/>
            <person name="Chapman M.H."/>
            <person name="Yee E."/>
            <person name="Revez J."/>
            <person name="Bono J.L."/>
            <person name="Rossi M."/>
        </authorList>
    </citation>
    <scope>NUCLEOTIDE SEQUENCE [LARGE SCALE GENOMIC DNA]</scope>
    <source>
        <strain evidence="7 8">LMG 24591</strain>
    </source>
</reference>
<keyword evidence="8" id="KW-1185">Reference proteome</keyword>
<dbReference type="InterPro" id="IPR026992">
    <property type="entry name" value="DIOX_N"/>
</dbReference>
<dbReference type="Gene3D" id="2.60.120.330">
    <property type="entry name" value="B-lactam Antibiotic, Isopenicillin N Synthase, Chain"/>
    <property type="match status" value="1"/>
</dbReference>
<dbReference type="GO" id="GO:0046872">
    <property type="term" value="F:metal ion binding"/>
    <property type="evidence" value="ECO:0007669"/>
    <property type="project" value="UniProtKB-KW"/>
</dbReference>
<keyword evidence="7" id="KW-0223">Dioxygenase</keyword>
<dbReference type="OrthoDB" id="21825at2"/>
<dbReference type="InterPro" id="IPR005123">
    <property type="entry name" value="Oxoglu/Fe-dep_dioxygenase_dom"/>
</dbReference>